<dbReference type="Proteomes" id="UP000095287">
    <property type="component" value="Unplaced"/>
</dbReference>
<name>A0A1I7ZT72_9BILA</name>
<reference evidence="2" key="1">
    <citation type="submission" date="2016-11" db="UniProtKB">
        <authorList>
            <consortium name="WormBaseParasite"/>
        </authorList>
    </citation>
    <scope>IDENTIFICATION</scope>
</reference>
<evidence type="ECO:0000313" key="1">
    <source>
        <dbReference type="Proteomes" id="UP000095287"/>
    </source>
</evidence>
<accession>A0A1I7ZT72</accession>
<dbReference type="WBParaSite" id="L893_g29694.t1">
    <property type="protein sequence ID" value="L893_g29694.t1"/>
    <property type="gene ID" value="L893_g29694"/>
</dbReference>
<sequence>MGYLNDKGEGDEYTSETHPLSVSALNTSLYALFITLMSPRNKCRQEVVLPETKPASFLHISVQMMITARGMAEMKQR</sequence>
<proteinExistence type="predicted"/>
<dbReference type="AlphaFoldDB" id="A0A1I7ZT72"/>
<organism evidence="1 2">
    <name type="scientific">Steinernema glaseri</name>
    <dbReference type="NCBI Taxonomy" id="37863"/>
    <lineage>
        <taxon>Eukaryota</taxon>
        <taxon>Metazoa</taxon>
        <taxon>Ecdysozoa</taxon>
        <taxon>Nematoda</taxon>
        <taxon>Chromadorea</taxon>
        <taxon>Rhabditida</taxon>
        <taxon>Tylenchina</taxon>
        <taxon>Panagrolaimomorpha</taxon>
        <taxon>Strongyloidoidea</taxon>
        <taxon>Steinernematidae</taxon>
        <taxon>Steinernema</taxon>
    </lineage>
</organism>
<protein>
    <submittedName>
        <fullName evidence="2">Uncharacterized protein</fullName>
    </submittedName>
</protein>
<keyword evidence="1" id="KW-1185">Reference proteome</keyword>
<evidence type="ECO:0000313" key="2">
    <source>
        <dbReference type="WBParaSite" id="L893_g29694.t1"/>
    </source>
</evidence>